<feature type="region of interest" description="Disordered" evidence="5">
    <location>
        <begin position="297"/>
        <end position="324"/>
    </location>
</feature>
<evidence type="ECO:0000256" key="2">
    <source>
        <dbReference type="ARBA" id="ARBA00023015"/>
    </source>
</evidence>
<evidence type="ECO:0000256" key="5">
    <source>
        <dbReference type="SAM" id="MobiDB-lite"/>
    </source>
</evidence>
<dbReference type="PRINTS" id="PR00039">
    <property type="entry name" value="HTHLYSR"/>
</dbReference>
<dbReference type="EMBL" id="JAQQFM010000004">
    <property type="protein sequence ID" value="MFL9924462.1"/>
    <property type="molecule type" value="Genomic_DNA"/>
</dbReference>
<keyword evidence="4" id="KW-0804">Transcription</keyword>
<dbReference type="Gene3D" id="3.40.190.10">
    <property type="entry name" value="Periplasmic binding protein-like II"/>
    <property type="match status" value="2"/>
</dbReference>
<dbReference type="CDD" id="cd08414">
    <property type="entry name" value="PBP2_LTTR_aromatics_like"/>
    <property type="match status" value="1"/>
</dbReference>
<sequence>MELRHLRYFIAVAEQGSVRAASERIHVTQPALSRQIMDLESELGVTLFERTSRGLKLTEIGGIFLSSVQRTLLALEEATHLTREAAAGMQGVIRIGFTESAGWTGVLPTAFSRFQKEAPQVKVELVPLNTTQQLTEIESQALDGGFLNLFAPLPKKFRMLSISRKDVVMAVPQEWEVREDERVSIRYLSGKPVVGFPRSTYPAYYDQIFAACTHSRVTLDVVQEVSTVTAIMALVSAGLGAAVVISDNRARPPARVKFLDFHDFSVPIDFSFIHLAENSNPALLRFRDIVRQCIADGESQTGPKESTPMRRGMSATEREYVAAG</sequence>
<dbReference type="Gene3D" id="1.10.10.10">
    <property type="entry name" value="Winged helix-like DNA-binding domain superfamily/Winged helix DNA-binding domain"/>
    <property type="match status" value="1"/>
</dbReference>
<evidence type="ECO:0000313" key="8">
    <source>
        <dbReference type="Proteomes" id="UP001629246"/>
    </source>
</evidence>
<dbReference type="Proteomes" id="UP001629246">
    <property type="component" value="Unassembled WGS sequence"/>
</dbReference>
<dbReference type="InterPro" id="IPR000847">
    <property type="entry name" value="LysR_HTH_N"/>
</dbReference>
<evidence type="ECO:0000256" key="3">
    <source>
        <dbReference type="ARBA" id="ARBA00023125"/>
    </source>
</evidence>
<dbReference type="Pfam" id="PF03466">
    <property type="entry name" value="LysR_substrate"/>
    <property type="match status" value="1"/>
</dbReference>
<dbReference type="InterPro" id="IPR036388">
    <property type="entry name" value="WH-like_DNA-bd_sf"/>
</dbReference>
<dbReference type="InterPro" id="IPR005119">
    <property type="entry name" value="LysR_subst-bd"/>
</dbReference>
<keyword evidence="2" id="KW-0805">Transcription regulation</keyword>
<dbReference type="SUPFAM" id="SSF53850">
    <property type="entry name" value="Periplasmic binding protein-like II"/>
    <property type="match status" value="1"/>
</dbReference>
<dbReference type="PANTHER" id="PTHR30346">
    <property type="entry name" value="TRANSCRIPTIONAL DUAL REGULATOR HCAR-RELATED"/>
    <property type="match status" value="1"/>
</dbReference>
<evidence type="ECO:0000259" key="6">
    <source>
        <dbReference type="PROSITE" id="PS50931"/>
    </source>
</evidence>
<evidence type="ECO:0000256" key="1">
    <source>
        <dbReference type="ARBA" id="ARBA00009437"/>
    </source>
</evidence>
<evidence type="ECO:0000313" key="7">
    <source>
        <dbReference type="EMBL" id="MFL9924462.1"/>
    </source>
</evidence>
<feature type="domain" description="HTH lysR-type" evidence="6">
    <location>
        <begin position="1"/>
        <end position="58"/>
    </location>
</feature>
<comment type="similarity">
    <text evidence="1">Belongs to the LysR transcriptional regulatory family.</text>
</comment>
<dbReference type="PROSITE" id="PS50931">
    <property type="entry name" value="HTH_LYSR"/>
    <property type="match status" value="1"/>
</dbReference>
<gene>
    <name evidence="7" type="ORF">PQR62_09305</name>
</gene>
<dbReference type="InterPro" id="IPR036390">
    <property type="entry name" value="WH_DNA-bd_sf"/>
</dbReference>
<reference evidence="7 8" key="1">
    <citation type="journal article" date="2024" name="Chem. Sci.">
        <title>Discovery of megapolipeptins by genome mining of a Burkholderiales bacteria collection.</title>
        <authorList>
            <person name="Paulo B.S."/>
            <person name="Recchia M.J.J."/>
            <person name="Lee S."/>
            <person name="Fergusson C.H."/>
            <person name="Romanowski S.B."/>
            <person name="Hernandez A."/>
            <person name="Krull N."/>
            <person name="Liu D.Y."/>
            <person name="Cavanagh H."/>
            <person name="Bos A."/>
            <person name="Gray C.A."/>
            <person name="Murphy B.T."/>
            <person name="Linington R.G."/>
            <person name="Eustaquio A.S."/>
        </authorList>
    </citation>
    <scope>NUCLEOTIDE SEQUENCE [LARGE SCALE GENOMIC DNA]</scope>
    <source>
        <strain evidence="7 8">RL21-008-BIB-A</strain>
    </source>
</reference>
<dbReference type="PANTHER" id="PTHR30346:SF17">
    <property type="entry name" value="LYSR FAMILY TRANSCRIPTIONAL REGULATOR"/>
    <property type="match status" value="1"/>
</dbReference>
<name>A0ABW9A931_9BURK</name>
<protein>
    <submittedName>
        <fullName evidence="7">LysR family transcriptional regulator</fullName>
    </submittedName>
</protein>
<keyword evidence="8" id="KW-1185">Reference proteome</keyword>
<dbReference type="Pfam" id="PF00126">
    <property type="entry name" value="HTH_1"/>
    <property type="match status" value="1"/>
</dbReference>
<proteinExistence type="inferred from homology"/>
<accession>A0ABW9A931</accession>
<dbReference type="SUPFAM" id="SSF46785">
    <property type="entry name" value="Winged helix' DNA-binding domain"/>
    <property type="match status" value="1"/>
</dbReference>
<evidence type="ECO:0000256" key="4">
    <source>
        <dbReference type="ARBA" id="ARBA00023163"/>
    </source>
</evidence>
<organism evidence="7 8">
    <name type="scientific">Herbaspirillum lusitanum</name>
    <dbReference type="NCBI Taxonomy" id="213312"/>
    <lineage>
        <taxon>Bacteria</taxon>
        <taxon>Pseudomonadati</taxon>
        <taxon>Pseudomonadota</taxon>
        <taxon>Betaproteobacteria</taxon>
        <taxon>Burkholderiales</taxon>
        <taxon>Oxalobacteraceae</taxon>
        <taxon>Herbaspirillum</taxon>
    </lineage>
</organism>
<keyword evidence="3" id="KW-0238">DNA-binding</keyword>
<comment type="caution">
    <text evidence="7">The sequence shown here is derived from an EMBL/GenBank/DDBJ whole genome shotgun (WGS) entry which is preliminary data.</text>
</comment>